<name>A0A3A4F2B6_9MICC</name>
<dbReference type="EMBL" id="QYZP01000001">
    <property type="protein sequence ID" value="RJN32432.1"/>
    <property type="molecule type" value="Genomic_DNA"/>
</dbReference>
<gene>
    <name evidence="1" type="ORF">D3250_00850</name>
</gene>
<dbReference type="PANTHER" id="PTHR35368:SF1">
    <property type="entry name" value="HYDROPEROXIDE REDUCTASE"/>
    <property type="match status" value="1"/>
</dbReference>
<dbReference type="InterPro" id="IPR052924">
    <property type="entry name" value="OsmC/Ohr_hydroprdx_reductase"/>
</dbReference>
<proteinExistence type="predicted"/>
<accession>A0A3A4F2B6</accession>
<dbReference type="InterPro" id="IPR003718">
    <property type="entry name" value="OsmC/Ohr_fam"/>
</dbReference>
<dbReference type="OrthoDB" id="9811389at2"/>
<dbReference type="InterPro" id="IPR036102">
    <property type="entry name" value="OsmC/Ohrsf"/>
</dbReference>
<comment type="caution">
    <text evidence="1">The sequence shown here is derived from an EMBL/GenBank/DDBJ whole genome shotgun (WGS) entry which is preliminary data.</text>
</comment>
<dbReference type="SUPFAM" id="SSF82784">
    <property type="entry name" value="OsmC-like"/>
    <property type="match status" value="1"/>
</dbReference>
<protein>
    <submittedName>
        <fullName evidence="1">OsmC family peroxiredoxin</fullName>
    </submittedName>
</protein>
<dbReference type="InterPro" id="IPR015946">
    <property type="entry name" value="KH_dom-like_a/b"/>
</dbReference>
<organism evidence="1 2">
    <name type="scientific">Nesterenkonia natronophila</name>
    <dbReference type="NCBI Taxonomy" id="2174932"/>
    <lineage>
        <taxon>Bacteria</taxon>
        <taxon>Bacillati</taxon>
        <taxon>Actinomycetota</taxon>
        <taxon>Actinomycetes</taxon>
        <taxon>Micrococcales</taxon>
        <taxon>Micrococcaceae</taxon>
        <taxon>Nesterenkonia</taxon>
    </lineage>
</organism>
<dbReference type="Pfam" id="PF02566">
    <property type="entry name" value="OsmC"/>
    <property type="match status" value="1"/>
</dbReference>
<sequence length="212" mass="22991">MSPCSSVPEAAESVSRFTERPALQSSKTLRAAGVWTGAQQTRLNVRHFEFTADEPHKVGGRDQGPTPMEYLAGAVNSCITVVIDQLAARQQLTLEDLQTYTLASQDTRGLAGTADVQPYAHAYRLQIAITTPERDEHTLRQFAARAEHICPAINLLRDANTGLKVVWSFTEQPTAEAAERLSNAAVGYTEEHDAPKPFLTVTNADLAASVSA</sequence>
<dbReference type="AlphaFoldDB" id="A0A3A4F2B6"/>
<dbReference type="PANTHER" id="PTHR35368">
    <property type="entry name" value="HYDROPEROXIDE REDUCTASE"/>
    <property type="match status" value="1"/>
</dbReference>
<keyword evidence="2" id="KW-1185">Reference proteome</keyword>
<reference evidence="1 2" key="1">
    <citation type="submission" date="2018-09" db="EMBL/GenBank/DDBJ databases">
        <title>Nesterenkonia natronophila sp. nov., an alkaliphilic actinobacteriume isolated from a soda lake, and emended description of the genus Nesterenkonia.</title>
        <authorList>
            <person name="Menes R.J."/>
            <person name="Iriarte A."/>
        </authorList>
    </citation>
    <scope>NUCLEOTIDE SEQUENCE [LARGE SCALE GENOMIC DNA]</scope>
    <source>
        <strain evidence="1 2">M8</strain>
    </source>
</reference>
<dbReference type="RefSeq" id="WP_119901478.1">
    <property type="nucleotide sequence ID" value="NZ_QYZP01000001.1"/>
</dbReference>
<dbReference type="Proteomes" id="UP000266615">
    <property type="component" value="Unassembled WGS sequence"/>
</dbReference>
<evidence type="ECO:0000313" key="2">
    <source>
        <dbReference type="Proteomes" id="UP000266615"/>
    </source>
</evidence>
<evidence type="ECO:0000313" key="1">
    <source>
        <dbReference type="EMBL" id="RJN32432.1"/>
    </source>
</evidence>
<dbReference type="Gene3D" id="3.30.300.20">
    <property type="match status" value="1"/>
</dbReference>